<evidence type="ECO:0000256" key="4">
    <source>
        <dbReference type="SAM" id="SignalP"/>
    </source>
</evidence>
<feature type="coiled-coil region" evidence="2">
    <location>
        <begin position="204"/>
        <end position="257"/>
    </location>
</feature>
<dbReference type="SUPFAM" id="SSF90257">
    <property type="entry name" value="Myosin rod fragments"/>
    <property type="match status" value="1"/>
</dbReference>
<dbReference type="CDD" id="cd12797">
    <property type="entry name" value="M23_peptidase"/>
    <property type="match status" value="1"/>
</dbReference>
<organism evidence="7 8">
    <name type="scientific">Vagococcus allomyrinae</name>
    <dbReference type="NCBI Taxonomy" id="2794353"/>
    <lineage>
        <taxon>Bacteria</taxon>
        <taxon>Bacillati</taxon>
        <taxon>Bacillota</taxon>
        <taxon>Bacilli</taxon>
        <taxon>Lactobacillales</taxon>
        <taxon>Enterococcaceae</taxon>
        <taxon>Vagococcus</taxon>
    </lineage>
</organism>
<dbReference type="InterPro" id="IPR057309">
    <property type="entry name" value="PcsB_CC"/>
</dbReference>
<feature type="region of interest" description="Disordered" evidence="3">
    <location>
        <begin position="275"/>
        <end position="297"/>
    </location>
</feature>
<dbReference type="InterPro" id="IPR050570">
    <property type="entry name" value="Cell_wall_metabolism_enzyme"/>
</dbReference>
<name>A0A940SXH4_9ENTE</name>
<evidence type="ECO:0000313" key="8">
    <source>
        <dbReference type="Proteomes" id="UP000674938"/>
    </source>
</evidence>
<dbReference type="PANTHER" id="PTHR21666">
    <property type="entry name" value="PEPTIDASE-RELATED"/>
    <property type="match status" value="1"/>
</dbReference>
<evidence type="ECO:0000256" key="1">
    <source>
        <dbReference type="ARBA" id="ARBA00022729"/>
    </source>
</evidence>
<protein>
    <submittedName>
        <fullName evidence="7">Peptidoglycan DD-metalloendopeptidase family protein</fullName>
    </submittedName>
</protein>
<gene>
    <name evidence="7" type="ORF">I6N95_19810</name>
</gene>
<reference evidence="7" key="1">
    <citation type="submission" date="2020-12" db="EMBL/GenBank/DDBJ databases">
        <title>Vagococcus allomyrinae sp. nov. and Enterococcus lavae sp. nov., isolated from the larvae of Allomyrina dichotoma.</title>
        <authorList>
            <person name="Lee S.D."/>
        </authorList>
    </citation>
    <scope>NUCLEOTIDE SEQUENCE</scope>
    <source>
        <strain evidence="7">BWB3-3</strain>
    </source>
</reference>
<dbReference type="Pfam" id="PF24568">
    <property type="entry name" value="CC_PcsB"/>
    <property type="match status" value="1"/>
</dbReference>
<sequence length="424" mass="45650">MKNKYITLLSVLVIGASSPLMAAADTIDNEINNATNKIETLKGQKAEAEATLEALNTEVANLEAQVQETLDKKGELEQELNNLNTEITKLEHAIEKRTVKIKEQARSAQVNTSSNSYLNVVLESDSISDAITRSWAYSKLVSANNDIMTAQQEDKQELADKKVVVDGKIVEVNALTEQLKVKQEEMTAKQYDQAILAKEVAASLTTEESKKASLLKEKEEAEKRKAEAERLAKEQAKKEAEAAAKLAAEQKKREEEAAKTNVAIAQEISTINTQVMPDDTENQPTNRPTQGSGDFQHPLPSLIMTSGYGNRPDPNGVSGNGHDGIDFAGNLNDPVYASRGGTVVSSGFDGSAGNYVIIQHDNGYFTYYLHLNSISVSGGTVGAGQVVGLMGTTGNSTGVHLHFGIATTGSWSGFVDPGPYLGLY</sequence>
<feature type="domain" description="M23ase beta-sheet core" evidence="5">
    <location>
        <begin position="321"/>
        <end position="409"/>
    </location>
</feature>
<dbReference type="RefSeq" id="WP_209531082.1">
    <property type="nucleotide sequence ID" value="NZ_JAEEGA010000015.1"/>
</dbReference>
<evidence type="ECO:0000259" key="6">
    <source>
        <dbReference type="Pfam" id="PF24568"/>
    </source>
</evidence>
<dbReference type="InterPro" id="IPR016047">
    <property type="entry name" value="M23ase_b-sheet_dom"/>
</dbReference>
<evidence type="ECO:0000313" key="7">
    <source>
        <dbReference type="EMBL" id="MBP1043271.1"/>
    </source>
</evidence>
<dbReference type="InterPro" id="IPR011055">
    <property type="entry name" value="Dup_hybrid_motif"/>
</dbReference>
<feature type="domain" description="Peptidoglycan hydrolase PcsB coiled-coil" evidence="6">
    <location>
        <begin position="87"/>
        <end position="161"/>
    </location>
</feature>
<keyword evidence="2" id="KW-0175">Coiled coil</keyword>
<feature type="compositionally biased region" description="Polar residues" evidence="3">
    <location>
        <begin position="282"/>
        <end position="293"/>
    </location>
</feature>
<feature type="coiled-coil region" evidence="2">
    <location>
        <begin position="24"/>
        <end position="100"/>
    </location>
</feature>
<proteinExistence type="predicted"/>
<accession>A0A940SXH4</accession>
<dbReference type="Proteomes" id="UP000674938">
    <property type="component" value="Unassembled WGS sequence"/>
</dbReference>
<keyword evidence="1 4" id="KW-0732">Signal</keyword>
<comment type="caution">
    <text evidence="7">The sequence shown here is derived from an EMBL/GenBank/DDBJ whole genome shotgun (WGS) entry which is preliminary data.</text>
</comment>
<dbReference type="GO" id="GO:0004222">
    <property type="term" value="F:metalloendopeptidase activity"/>
    <property type="evidence" value="ECO:0007669"/>
    <property type="project" value="TreeGrafter"/>
</dbReference>
<dbReference type="AlphaFoldDB" id="A0A940SXH4"/>
<dbReference type="Gene3D" id="2.70.70.10">
    <property type="entry name" value="Glucose Permease (Domain IIA)"/>
    <property type="match status" value="1"/>
</dbReference>
<dbReference type="SUPFAM" id="SSF51261">
    <property type="entry name" value="Duplicated hybrid motif"/>
    <property type="match status" value="1"/>
</dbReference>
<keyword evidence="8" id="KW-1185">Reference proteome</keyword>
<dbReference type="PANTHER" id="PTHR21666:SF270">
    <property type="entry name" value="MUREIN HYDROLASE ACTIVATOR ENVC"/>
    <property type="match status" value="1"/>
</dbReference>
<dbReference type="Gene3D" id="6.10.250.3150">
    <property type="match status" value="1"/>
</dbReference>
<dbReference type="EMBL" id="JAEEGA010000015">
    <property type="protein sequence ID" value="MBP1043271.1"/>
    <property type="molecule type" value="Genomic_DNA"/>
</dbReference>
<evidence type="ECO:0000256" key="2">
    <source>
        <dbReference type="SAM" id="Coils"/>
    </source>
</evidence>
<evidence type="ECO:0000256" key="3">
    <source>
        <dbReference type="SAM" id="MobiDB-lite"/>
    </source>
</evidence>
<feature type="signal peptide" evidence="4">
    <location>
        <begin position="1"/>
        <end position="22"/>
    </location>
</feature>
<dbReference type="Pfam" id="PF01551">
    <property type="entry name" value="Peptidase_M23"/>
    <property type="match status" value="1"/>
</dbReference>
<evidence type="ECO:0000259" key="5">
    <source>
        <dbReference type="Pfam" id="PF01551"/>
    </source>
</evidence>
<feature type="chain" id="PRO_5038788766" evidence="4">
    <location>
        <begin position="23"/>
        <end position="424"/>
    </location>
</feature>